<gene>
    <name evidence="8" type="ORF">DEH80_15820</name>
</gene>
<keyword evidence="9" id="KW-1185">Reference proteome</keyword>
<evidence type="ECO:0000256" key="6">
    <source>
        <dbReference type="ARBA" id="ARBA00023235"/>
    </source>
</evidence>
<dbReference type="PANTHER" id="PTHR47245:SF1">
    <property type="entry name" value="FOLDASE PROTEIN PRSA"/>
    <property type="match status" value="1"/>
</dbReference>
<dbReference type="PANTHER" id="PTHR47245">
    <property type="entry name" value="PEPTIDYLPROLYL ISOMERASE"/>
    <property type="match status" value="1"/>
</dbReference>
<evidence type="ECO:0000256" key="1">
    <source>
        <dbReference type="ARBA" id="ARBA00000971"/>
    </source>
</evidence>
<evidence type="ECO:0000313" key="9">
    <source>
        <dbReference type="Proteomes" id="UP000251800"/>
    </source>
</evidence>
<evidence type="ECO:0000256" key="5">
    <source>
        <dbReference type="ARBA" id="ARBA00023110"/>
    </source>
</evidence>
<evidence type="ECO:0000256" key="3">
    <source>
        <dbReference type="ARBA" id="ARBA00013194"/>
    </source>
</evidence>
<dbReference type="EMBL" id="QEQK01000018">
    <property type="protein sequence ID" value="PWN54805.1"/>
    <property type="molecule type" value="Genomic_DNA"/>
</dbReference>
<dbReference type="EC" id="5.2.1.8" evidence="3"/>
<dbReference type="GO" id="GO:0003755">
    <property type="term" value="F:peptidyl-prolyl cis-trans isomerase activity"/>
    <property type="evidence" value="ECO:0007669"/>
    <property type="project" value="UniProtKB-KW"/>
</dbReference>
<dbReference type="SUPFAM" id="SSF109998">
    <property type="entry name" value="Triger factor/SurA peptide-binding domain-like"/>
    <property type="match status" value="1"/>
</dbReference>
<keyword evidence="5" id="KW-0697">Rotamase</keyword>
<comment type="caution">
    <text evidence="8">The sequence shown here is derived from an EMBL/GenBank/DDBJ whole genome shotgun (WGS) entry which is preliminary data.</text>
</comment>
<proteinExistence type="inferred from homology"/>
<evidence type="ECO:0000256" key="4">
    <source>
        <dbReference type="ARBA" id="ARBA00022729"/>
    </source>
</evidence>
<name>A0A383XQA1_9GAMM</name>
<dbReference type="AlphaFoldDB" id="A0A383XQA1"/>
<keyword evidence="6" id="KW-0413">Isomerase</keyword>
<dbReference type="Gene3D" id="1.10.8.1040">
    <property type="match status" value="1"/>
</dbReference>
<dbReference type="Pfam" id="PF13624">
    <property type="entry name" value="SurA_N_3"/>
    <property type="match status" value="1"/>
</dbReference>
<dbReference type="InterPro" id="IPR027304">
    <property type="entry name" value="Trigger_fact/SurA_dom_sf"/>
</dbReference>
<comment type="similarity">
    <text evidence="2">Belongs to the PpiC/parvulin rotamase family.</text>
</comment>
<dbReference type="InterPro" id="IPR000297">
    <property type="entry name" value="PPIase_PpiC"/>
</dbReference>
<evidence type="ECO:0000259" key="7">
    <source>
        <dbReference type="Pfam" id="PF13145"/>
    </source>
</evidence>
<reference evidence="8 9" key="1">
    <citation type="submission" date="2018-05" db="EMBL/GenBank/DDBJ databases">
        <title>Abyssibacter profundi OUC007T gen. nov., sp. nov, a marine bacterium isolated from seawater of the Mariana Trench.</title>
        <authorList>
            <person name="Zhou S."/>
        </authorList>
    </citation>
    <scope>NUCLEOTIDE SEQUENCE [LARGE SCALE GENOMIC DNA]</scope>
    <source>
        <strain evidence="8 9">OUC007</strain>
    </source>
</reference>
<dbReference type="InterPro" id="IPR050245">
    <property type="entry name" value="PrsA_foldase"/>
</dbReference>
<sequence length="277" mass="30244">MTARESTRSALIGVATTAGFVLAGWQALMQPEFAKADAAEPVAAQVNDRSISEASLARAVEAIARDKQSPLLASDRARALDTLITEELLIQQAMAIGLVDEDRAVRAAVVDAMIQTVAARANASLPDDDTLRRFYADHPLIGAQAGRVRIRHATRPWPAATAVEALRSGQPFEAVLTDASAVRLPDAWLRIDQLDRYLPPTVVHALRQQQAGDIIGPMRVGEQAHFVWLQAVEPGSRPDFADLRPQLLDAWQQRAREQAVADYVARLREQADIRING</sequence>
<comment type="catalytic activity">
    <reaction evidence="1">
        <text>[protein]-peptidylproline (omega=180) = [protein]-peptidylproline (omega=0)</text>
        <dbReference type="Rhea" id="RHEA:16237"/>
        <dbReference type="Rhea" id="RHEA-COMP:10747"/>
        <dbReference type="Rhea" id="RHEA-COMP:10748"/>
        <dbReference type="ChEBI" id="CHEBI:83833"/>
        <dbReference type="ChEBI" id="CHEBI:83834"/>
        <dbReference type="EC" id="5.2.1.8"/>
    </reaction>
</comment>
<keyword evidence="4" id="KW-0732">Signal</keyword>
<dbReference type="Pfam" id="PF13145">
    <property type="entry name" value="Rotamase_2"/>
    <property type="match status" value="1"/>
</dbReference>
<organism evidence="8 9">
    <name type="scientific">Abyssibacter profundi</name>
    <dbReference type="NCBI Taxonomy" id="2182787"/>
    <lineage>
        <taxon>Bacteria</taxon>
        <taxon>Pseudomonadati</taxon>
        <taxon>Pseudomonadota</taxon>
        <taxon>Gammaproteobacteria</taxon>
        <taxon>Chromatiales</taxon>
        <taxon>Oceanococcaceae</taxon>
        <taxon>Abyssibacter</taxon>
    </lineage>
</organism>
<protein>
    <recommendedName>
        <fullName evidence="3">peptidylprolyl isomerase</fullName>
        <ecNumber evidence="3">5.2.1.8</ecNumber>
    </recommendedName>
</protein>
<evidence type="ECO:0000256" key="2">
    <source>
        <dbReference type="ARBA" id="ARBA00007656"/>
    </source>
</evidence>
<accession>A0A383XQA1</accession>
<feature type="domain" description="PpiC" evidence="7">
    <location>
        <begin position="126"/>
        <end position="244"/>
    </location>
</feature>
<evidence type="ECO:0000313" key="8">
    <source>
        <dbReference type="EMBL" id="PWN54805.1"/>
    </source>
</evidence>
<dbReference type="Proteomes" id="UP000251800">
    <property type="component" value="Unassembled WGS sequence"/>
</dbReference>
<dbReference type="RefSeq" id="WP_109721491.1">
    <property type="nucleotide sequence ID" value="NZ_QEQK01000018.1"/>
</dbReference>